<dbReference type="GO" id="GO:0005874">
    <property type="term" value="C:microtubule"/>
    <property type="evidence" value="ECO:0007669"/>
    <property type="project" value="UniProtKB-KW"/>
</dbReference>
<keyword evidence="4" id="KW-0493">Microtubule</keyword>
<dbReference type="PANTHER" id="PTHR22878">
    <property type="entry name" value="DYNEIN HEAVY CHAIN 6, AXONEMAL-LIKE-RELATED"/>
    <property type="match status" value="1"/>
</dbReference>
<reference evidence="15 16" key="2">
    <citation type="submission" date="2018-11" db="EMBL/GenBank/DDBJ databases">
        <authorList>
            <consortium name="Pathogen Informatics"/>
        </authorList>
    </citation>
    <scope>NUCLEOTIDE SEQUENCE [LARGE SCALE GENOMIC DNA]</scope>
    <source>
        <strain evidence="15 16">NST_G2</strain>
    </source>
</reference>
<evidence type="ECO:0000259" key="11">
    <source>
        <dbReference type="Pfam" id="PF12774"/>
    </source>
</evidence>
<dbReference type="Pfam" id="PF12775">
    <property type="entry name" value="AAA_7"/>
    <property type="match status" value="1"/>
</dbReference>
<evidence type="ECO:0000256" key="8">
    <source>
        <dbReference type="ARBA" id="ARBA00023054"/>
    </source>
</evidence>
<dbReference type="EMBL" id="UYSU01039413">
    <property type="protein sequence ID" value="VDM01287.1"/>
    <property type="molecule type" value="Genomic_DNA"/>
</dbReference>
<dbReference type="GO" id="GO:0051959">
    <property type="term" value="F:dynein light intermediate chain binding"/>
    <property type="evidence" value="ECO:0007669"/>
    <property type="project" value="InterPro"/>
</dbReference>
<evidence type="ECO:0000256" key="6">
    <source>
        <dbReference type="ARBA" id="ARBA00022840"/>
    </source>
</evidence>
<dbReference type="Proteomes" id="UP000275846">
    <property type="component" value="Unassembled WGS sequence"/>
</dbReference>
<evidence type="ECO:0000259" key="12">
    <source>
        <dbReference type="Pfam" id="PF12780"/>
    </source>
</evidence>
<evidence type="ECO:0000256" key="10">
    <source>
        <dbReference type="ARBA" id="ARBA00023212"/>
    </source>
</evidence>
<evidence type="ECO:0000313" key="16">
    <source>
        <dbReference type="Proteomes" id="UP000275846"/>
    </source>
</evidence>
<dbReference type="Pfam" id="PF12774">
    <property type="entry name" value="AAA_6"/>
    <property type="match status" value="1"/>
</dbReference>
<sequence>MFEGREIKLTPSCAAFITMNPGYAGRTELPDNLKALFRPISMMVPDYKLIAEVILYSEGFESSKTLALKMTQMYKLCSEQLSRQDHYDFGMRALKSVLVMAGALKRENADKPEDVVLIRALKDSNLPKFLVQDAVLFQAILQDLFPGVVLPEHDYGHFQAVIEEVTASFGLQVVPQQVTKVIQFYETLLVRHGVMLVGPTGGGKTTVYKILAKTLGNLHADGLGEENPAYQPVKTYVLNPKSITMGELYGEVNAVTFEWHDGLMAFVVRQTCVDPTSDHQWIICDGPVDALWIENMNTVLDDNKMLCLANSERIKLTQYVHMLFEVADLAVASPATVSRCGMVYVDPNDLGWLPYVQTWMSTMETKLSEGVRNYLLKLFNTYVDAGLKFIMKLPTIIPQVPISRVRTMCVLIEVLLTHEGAPDLKGDVQKLQPTLAITFVFAFLWGLAGNVVGDRTNDVESFIRNLFEDCSDARMPPSSDLWSCYVDYKLRRFDNWEKLMPKFQYNKNVPFFDCFVPTVDTVRYGYILEKLLAAKQSVLFTGETGVGKTSSFRTQEMIVGKLEKRKKGVLGAPKQKRIILFVDDLNMPKLDTYGSQPPIELLRQLQDFGGFYDRDKLTWISIEDVTLSAACGPPGGGRNPTTPRLIRHFTVLAIPPPAEFTLKRIFTAIMQGFMLDYPAALRPLAEPIVNGAVEMYGRLASELLPTPAKSHYVFNLRDLSKCIQGILQTNPISIRDKGCLTRLFYHECSRVFHDRLIDDIDRNFFNTMLAEIASKFFSESIEAAKFSSNPLFFGDFMTVGAPREERLYEEITDFPKLQGVLQEYLEDYNMVYSKESKLVFFVDAIQHVCRIARMIRQDRGNALLVGVGGTGKQSLTR</sequence>
<dbReference type="InterPro" id="IPR035699">
    <property type="entry name" value="AAA_6"/>
</dbReference>
<dbReference type="FunFam" id="3.40.50.300:FF:001143">
    <property type="entry name" value="Dynein axonemal heavy chain 6"/>
    <property type="match status" value="1"/>
</dbReference>
<dbReference type="FunFam" id="1.10.8.710:FF:000004">
    <property type="entry name" value="Dynein axonemal heavy chain 6"/>
    <property type="match status" value="1"/>
</dbReference>
<evidence type="ECO:0000259" key="14">
    <source>
        <dbReference type="Pfam" id="PF17857"/>
    </source>
</evidence>
<organism evidence="17">
    <name type="scientific">Schistocephalus solidus</name>
    <name type="common">Tapeworm</name>
    <dbReference type="NCBI Taxonomy" id="70667"/>
    <lineage>
        <taxon>Eukaryota</taxon>
        <taxon>Metazoa</taxon>
        <taxon>Spiralia</taxon>
        <taxon>Lophotrochozoa</taxon>
        <taxon>Platyhelminthes</taxon>
        <taxon>Cestoda</taxon>
        <taxon>Eucestoda</taxon>
        <taxon>Diphyllobothriidea</taxon>
        <taxon>Diphyllobothriidae</taxon>
        <taxon>Schistocephalus</taxon>
    </lineage>
</organism>
<feature type="domain" description="Dynein heavy chain 3 AAA+ lid" evidence="14">
    <location>
        <begin position="689"/>
        <end position="779"/>
    </location>
</feature>
<dbReference type="SUPFAM" id="SSF52540">
    <property type="entry name" value="P-loop containing nucleoside triphosphate hydrolases"/>
    <property type="match status" value="4"/>
</dbReference>
<keyword evidence="9" id="KW-0505">Motor protein</keyword>
<dbReference type="PANTHER" id="PTHR22878:SF68">
    <property type="entry name" value="DYNEIN HEAVY CHAIN 6, AXONEMAL-LIKE"/>
    <property type="match status" value="1"/>
</dbReference>
<proteinExistence type="inferred from homology"/>
<comment type="similarity">
    <text evidence="2">Belongs to the dynein heavy chain family.</text>
</comment>
<keyword evidence="5" id="KW-0547">Nucleotide-binding</keyword>
<dbReference type="Pfam" id="PF12780">
    <property type="entry name" value="AAA_8"/>
    <property type="match status" value="1"/>
</dbReference>
<dbReference type="STRING" id="70667.A0A183TEK3"/>
<dbReference type="FunFam" id="1.20.920.30:FF:000005">
    <property type="entry name" value="Dynein, axonemal, heavy chain 2"/>
    <property type="match status" value="1"/>
</dbReference>
<dbReference type="OrthoDB" id="5593012at2759"/>
<evidence type="ECO:0000256" key="3">
    <source>
        <dbReference type="ARBA" id="ARBA00022490"/>
    </source>
</evidence>
<keyword evidence="3" id="KW-0963">Cytoplasm</keyword>
<dbReference type="InterPro" id="IPR041466">
    <property type="entry name" value="Dynein_AAA5_ext"/>
</dbReference>
<dbReference type="GO" id="GO:0007018">
    <property type="term" value="P:microtubule-based movement"/>
    <property type="evidence" value="ECO:0007669"/>
    <property type="project" value="InterPro"/>
</dbReference>
<keyword evidence="7" id="KW-0243">Dynein</keyword>
<dbReference type="Gene3D" id="1.10.8.710">
    <property type="match status" value="1"/>
</dbReference>
<dbReference type="Pfam" id="PF17852">
    <property type="entry name" value="Dynein_AAA_lid"/>
    <property type="match status" value="1"/>
</dbReference>
<gene>
    <name evidence="15" type="ORF">SSLN_LOCUS14901</name>
</gene>
<dbReference type="InterPro" id="IPR024317">
    <property type="entry name" value="Dynein_heavy_chain_D4_dom"/>
</dbReference>
<evidence type="ECO:0000256" key="2">
    <source>
        <dbReference type="ARBA" id="ARBA00008887"/>
    </source>
</evidence>
<dbReference type="GO" id="GO:0005524">
    <property type="term" value="F:ATP binding"/>
    <property type="evidence" value="ECO:0007669"/>
    <property type="project" value="UniProtKB-KW"/>
</dbReference>
<feature type="domain" description="Dynein heavy chain AAA 5 extension" evidence="13">
    <location>
        <begin position="375"/>
        <end position="497"/>
    </location>
</feature>
<evidence type="ECO:0000256" key="1">
    <source>
        <dbReference type="ARBA" id="ARBA00004245"/>
    </source>
</evidence>
<dbReference type="GO" id="GO:0045505">
    <property type="term" value="F:dynein intermediate chain binding"/>
    <property type="evidence" value="ECO:0007669"/>
    <property type="project" value="InterPro"/>
</dbReference>
<evidence type="ECO:0000256" key="4">
    <source>
        <dbReference type="ARBA" id="ARBA00022701"/>
    </source>
</evidence>
<evidence type="ECO:0000256" key="5">
    <source>
        <dbReference type="ARBA" id="ARBA00022741"/>
    </source>
</evidence>
<dbReference type="Gene3D" id="1.20.920.30">
    <property type="match status" value="1"/>
</dbReference>
<evidence type="ECO:0000256" key="9">
    <source>
        <dbReference type="ARBA" id="ARBA00023175"/>
    </source>
</evidence>
<keyword evidence="8" id="KW-0175">Coiled coil</keyword>
<keyword evidence="10" id="KW-0206">Cytoskeleton</keyword>
<protein>
    <submittedName>
        <fullName evidence="17">Dynein heavy chain 7, axonemal</fullName>
    </submittedName>
</protein>
<dbReference type="GO" id="GO:0030286">
    <property type="term" value="C:dynein complex"/>
    <property type="evidence" value="ECO:0007669"/>
    <property type="project" value="UniProtKB-KW"/>
</dbReference>
<evidence type="ECO:0000313" key="17">
    <source>
        <dbReference type="WBParaSite" id="SSLN_0001546001-mRNA-1"/>
    </source>
</evidence>
<feature type="domain" description="Dynein heavy chain AAA module D4" evidence="12">
    <location>
        <begin position="837"/>
        <end position="877"/>
    </location>
</feature>
<dbReference type="AlphaFoldDB" id="A0A183TEK3"/>
<dbReference type="InterPro" id="IPR043157">
    <property type="entry name" value="Dynein_AAA1S"/>
</dbReference>
<feature type="domain" description="Dynein heavy chain hydrolytic ATP-binding dynein motor region" evidence="11">
    <location>
        <begin position="1"/>
        <end position="205"/>
    </location>
</feature>
<reference evidence="17" key="1">
    <citation type="submission" date="2016-06" db="UniProtKB">
        <authorList>
            <consortium name="WormBaseParasite"/>
        </authorList>
    </citation>
    <scope>IDENTIFICATION</scope>
</reference>
<keyword evidence="6" id="KW-0067">ATP-binding</keyword>
<name>A0A183TEK3_SCHSO</name>
<evidence type="ECO:0000259" key="13">
    <source>
        <dbReference type="Pfam" id="PF17852"/>
    </source>
</evidence>
<keyword evidence="16" id="KW-1185">Reference proteome</keyword>
<evidence type="ECO:0000256" key="7">
    <source>
        <dbReference type="ARBA" id="ARBA00023017"/>
    </source>
</evidence>
<dbReference type="InterPro" id="IPR026983">
    <property type="entry name" value="DHC"/>
</dbReference>
<comment type="subcellular location">
    <subcellularLocation>
        <location evidence="1">Cytoplasm</location>
        <location evidence="1">Cytoskeleton</location>
    </subcellularLocation>
</comment>
<evidence type="ECO:0000313" key="15">
    <source>
        <dbReference type="EMBL" id="VDM01287.1"/>
    </source>
</evidence>
<accession>A0A183TEK3</accession>
<dbReference type="WBParaSite" id="SSLN_0001546001-mRNA-1">
    <property type="protein sequence ID" value="SSLN_0001546001-mRNA-1"/>
    <property type="gene ID" value="SSLN_0001546001"/>
</dbReference>
<dbReference type="Gene3D" id="3.40.50.300">
    <property type="entry name" value="P-loop containing nucleotide triphosphate hydrolases"/>
    <property type="match status" value="5"/>
</dbReference>
<dbReference type="Pfam" id="PF17857">
    <property type="entry name" value="AAA_lid_1"/>
    <property type="match status" value="1"/>
</dbReference>
<dbReference type="InterPro" id="IPR027417">
    <property type="entry name" value="P-loop_NTPase"/>
</dbReference>
<dbReference type="InterPro" id="IPR041589">
    <property type="entry name" value="DNAH3_AAA_lid_1"/>
</dbReference>